<accession>A0AAW1EL01</accession>
<evidence type="ECO:0000313" key="2">
    <source>
        <dbReference type="EMBL" id="KAK9523401.1"/>
    </source>
</evidence>
<evidence type="ECO:0000256" key="1">
    <source>
        <dbReference type="SAM" id="MobiDB-lite"/>
    </source>
</evidence>
<evidence type="ECO:0000313" key="3">
    <source>
        <dbReference type="Proteomes" id="UP001488805"/>
    </source>
</evidence>
<reference evidence="2 3" key="1">
    <citation type="journal article" date="2024" name="Genome Biol. Evol.">
        <title>Chromosome-level genome assembly of the viviparous eelpout Zoarces viviparus.</title>
        <authorList>
            <person name="Fuhrmann N."/>
            <person name="Brasseur M.V."/>
            <person name="Bakowski C.E."/>
            <person name="Podsiadlowski L."/>
            <person name="Prost S."/>
            <person name="Krehenwinkel H."/>
            <person name="Mayer C."/>
        </authorList>
    </citation>
    <scope>NUCLEOTIDE SEQUENCE [LARGE SCALE GENOMIC DNA]</scope>
    <source>
        <strain evidence="2">NO-MEL_2022_Ind0_liver</strain>
    </source>
</reference>
<dbReference type="AlphaFoldDB" id="A0AAW1EL01"/>
<dbReference type="PANTHER" id="PTHR47510">
    <property type="entry name" value="REVERSE TRANSCRIPTASE DOMAIN-CONTAINING PROTEIN"/>
    <property type="match status" value="1"/>
</dbReference>
<comment type="caution">
    <text evidence="2">The sequence shown here is derived from an EMBL/GenBank/DDBJ whole genome shotgun (WGS) entry which is preliminary data.</text>
</comment>
<sequence length="221" mass="25564">MVHLIPSYRQKLKLCKPVVRKFKKWTSEAREKLQACLDCTDWDVFKSATNSLDEYTEAVTSYISFCEDSCVPTSTRVSFNNDKPWFTAELRQLRRQKDQAFESEDKVLYKESKYRFSKAVRDAKRLYFEKLQQQLSANDSASVWRGVRQITNYKPKTPHSMNDHRLADEFNDYCCRFECQWDGPDSIPHSPIILHQSTSPPSPSSAGAHASVPPIPAPHPR</sequence>
<feature type="region of interest" description="Disordered" evidence="1">
    <location>
        <begin position="190"/>
        <end position="221"/>
    </location>
</feature>
<organism evidence="2 3">
    <name type="scientific">Zoarces viviparus</name>
    <name type="common">Viviparous eelpout</name>
    <name type="synonym">Blennius viviparus</name>
    <dbReference type="NCBI Taxonomy" id="48416"/>
    <lineage>
        <taxon>Eukaryota</taxon>
        <taxon>Metazoa</taxon>
        <taxon>Chordata</taxon>
        <taxon>Craniata</taxon>
        <taxon>Vertebrata</taxon>
        <taxon>Euteleostomi</taxon>
        <taxon>Actinopterygii</taxon>
        <taxon>Neopterygii</taxon>
        <taxon>Teleostei</taxon>
        <taxon>Neoteleostei</taxon>
        <taxon>Acanthomorphata</taxon>
        <taxon>Eupercaria</taxon>
        <taxon>Perciformes</taxon>
        <taxon>Cottioidei</taxon>
        <taxon>Zoarcales</taxon>
        <taxon>Zoarcidae</taxon>
        <taxon>Zoarcinae</taxon>
        <taxon>Zoarces</taxon>
    </lineage>
</organism>
<dbReference type="PANTHER" id="PTHR47510:SF3">
    <property type="entry name" value="ENDO_EXONUCLEASE_PHOSPHATASE DOMAIN-CONTAINING PROTEIN"/>
    <property type="match status" value="1"/>
</dbReference>
<gene>
    <name evidence="2" type="ORF">VZT92_019795</name>
</gene>
<protein>
    <submittedName>
        <fullName evidence="2">Uncharacterized protein</fullName>
    </submittedName>
</protein>
<proteinExistence type="predicted"/>
<dbReference type="Proteomes" id="UP001488805">
    <property type="component" value="Unassembled WGS sequence"/>
</dbReference>
<dbReference type="EMBL" id="JBCEZU010000221">
    <property type="protein sequence ID" value="KAK9523401.1"/>
    <property type="molecule type" value="Genomic_DNA"/>
</dbReference>
<name>A0AAW1EL01_ZOAVI</name>
<keyword evidence="3" id="KW-1185">Reference proteome</keyword>